<dbReference type="AlphaFoldDB" id="Q22474"/>
<evidence type="ECO:0000313" key="2">
    <source>
        <dbReference type="EMBL" id="CAA86862.1"/>
    </source>
</evidence>
<organism evidence="2 3">
    <name type="scientific">Caenorhabditis elegans</name>
    <dbReference type="NCBI Taxonomy" id="6239"/>
    <lineage>
        <taxon>Eukaryota</taxon>
        <taxon>Metazoa</taxon>
        <taxon>Ecdysozoa</taxon>
        <taxon>Nematoda</taxon>
        <taxon>Chromadorea</taxon>
        <taxon>Rhabditida</taxon>
        <taxon>Rhabditina</taxon>
        <taxon>Rhabditomorpha</taxon>
        <taxon>Rhabditoidea</taxon>
        <taxon>Rhabditidae</taxon>
        <taxon>Peloderinae</taxon>
        <taxon>Caenorhabditis</taxon>
    </lineage>
</organism>
<name>Q22474_CAEEL</name>
<dbReference type="InParanoid" id="Q22474"/>
<evidence type="ECO:0000256" key="1">
    <source>
        <dbReference type="SAM" id="MobiDB-lite"/>
    </source>
</evidence>
<dbReference type="GeneID" id="181181"/>
<dbReference type="UCSC" id="T14B1.1.2">
    <property type="organism name" value="c. elegans"/>
</dbReference>
<dbReference type="eggNOG" id="ENOG502TJ4Q">
    <property type="taxonomic scope" value="Eukaryota"/>
</dbReference>
<dbReference type="EMBL" id="BX284606">
    <property type="protein sequence ID" value="CAA86862.1"/>
    <property type="molecule type" value="Genomic_DNA"/>
</dbReference>
<dbReference type="RefSeq" id="NP_509627.1">
    <property type="nucleotide sequence ID" value="NM_077226.5"/>
</dbReference>
<evidence type="ECO:0000313" key="4">
    <source>
        <dbReference type="WormBase" id="T14B1.1"/>
    </source>
</evidence>
<sequence>MPDPEDPGRDEEVEEPLAKKIRVVAQEAGEDEESEMEKEPNADLSSEEELVAPDAEDFVPEIDNEATAHCYQVAEAMRRNREQNGADDDWDICSGSSTGSVVMFNGSNVRKFGAKYSWERFDHEADQERINNLYPAVLRATRRLKESHPLDNQQHVIPEYFVQSYENAIEYLLKTPRPNGPLDTCEQIENRICYEEARVQMLQTEAIKFHKNWNTRPCWYHDYGTRFSVQTSYDMIEYLVFAMSEVDPGFQMEKSPNDVWHPEYDEIHASGRTLMEQCIVLDSKYRNEFMAFVKEEKQDLTASEETHVQSLFDQMTSIFNLDFEHFLMNRADERVWNVIVDDAKEKAEVELAGLHADNAEEIHRIFQKTHRIFLN</sequence>
<dbReference type="PaxDb" id="6239-T14B1.1.1"/>
<proteinExistence type="predicted"/>
<dbReference type="STRING" id="6239.T14B1.1.2"/>
<reference evidence="2 3" key="1">
    <citation type="journal article" date="1998" name="Science">
        <title>Genome sequence of the nematode C. elegans: a platform for investigating biology.</title>
        <authorList>
            <consortium name="The C. elegans sequencing consortium"/>
            <person name="Sulson J.E."/>
            <person name="Waterston R."/>
        </authorList>
    </citation>
    <scope>NUCLEOTIDE SEQUENCE [LARGE SCALE GENOMIC DNA]</scope>
    <source>
        <strain evidence="2 3">Bristol N2</strain>
    </source>
</reference>
<protein>
    <submittedName>
        <fullName evidence="2">DUF4116 domain-containing protein</fullName>
    </submittedName>
</protein>
<dbReference type="HOGENOM" id="CLU_738163_0_0_1"/>
<dbReference type="KEGG" id="cel:CELE_T14B1.1"/>
<dbReference type="Bgee" id="WBGene00011763">
    <property type="expression patterns" value="Expressed in pharyngeal muscle cell (C elegans) and 7 other cell types or tissues"/>
</dbReference>
<dbReference type="OrthoDB" id="10566692at2759"/>
<feature type="region of interest" description="Disordered" evidence="1">
    <location>
        <begin position="24"/>
        <end position="49"/>
    </location>
</feature>
<dbReference type="Proteomes" id="UP000001940">
    <property type="component" value="Chromosome X"/>
</dbReference>
<keyword evidence="3" id="KW-1185">Reference proteome</keyword>
<dbReference type="AGR" id="WB:WBGene00011763"/>
<dbReference type="FunCoup" id="Q22474">
    <property type="interactions" value="71"/>
</dbReference>
<dbReference type="WormBase" id="T14B1.1">
    <property type="protein sequence ID" value="CE01662"/>
    <property type="gene ID" value="WBGene00011763"/>
</dbReference>
<dbReference type="CTD" id="181181"/>
<gene>
    <name evidence="2" type="ORF">CELE_T14B1.1</name>
    <name evidence="2 4" type="ORF">T14B1.1</name>
</gene>
<accession>Q22474</accession>
<evidence type="ECO:0000313" key="3">
    <source>
        <dbReference type="Proteomes" id="UP000001940"/>
    </source>
</evidence>
<dbReference type="PIR" id="T24903">
    <property type="entry name" value="T24903"/>
</dbReference>